<dbReference type="Proteomes" id="UP001151018">
    <property type="component" value="Unassembled WGS sequence"/>
</dbReference>
<accession>A0A9X3KNM5</accession>
<comment type="caution">
    <text evidence="1">The sequence shown here is derived from an EMBL/GenBank/DDBJ whole genome shotgun (WGS) entry which is preliminary data.</text>
</comment>
<dbReference type="EMBL" id="JAPZLR010000006">
    <property type="protein sequence ID" value="MCZ7938025.1"/>
    <property type="molecule type" value="Genomic_DNA"/>
</dbReference>
<dbReference type="AlphaFoldDB" id="A0A9X3KNM5"/>
<gene>
    <name evidence="1" type="ORF">O9X88_10755</name>
</gene>
<reference evidence="1" key="1">
    <citation type="submission" date="2022-12" db="EMBL/GenBank/DDBJ databases">
        <title>Draft genome sequences of 22 rhizogenic Agrobacterium biovar 1 strains, the causative agent of hairy root disease.</title>
        <authorList>
            <person name="Kim N."/>
            <person name="Vargas P."/>
            <person name="Rediers H."/>
        </authorList>
    </citation>
    <scope>NUCLEOTIDE SEQUENCE</scope>
    <source>
        <strain evidence="1">ST15.13.006</strain>
    </source>
</reference>
<evidence type="ECO:0000313" key="1">
    <source>
        <dbReference type="EMBL" id="MCZ7938025.1"/>
    </source>
</evidence>
<sequence length="119" mass="13542">MTVYESTLTPGNFTLKGKWPHIYVTSFYRKLPPDVFGGTNVHAPAPRRVRLEFGALRTDTFVPTDKKGRPRTFFQDRNFVRDFFARTGAKPGDVVLFEEVTPYHFRLSLKTATGTVITA</sequence>
<dbReference type="RefSeq" id="WP_112637538.1">
    <property type="nucleotide sequence ID" value="NZ_JAPZLN010000012.1"/>
</dbReference>
<name>A0A9X3KNM5_9HYPH</name>
<protein>
    <submittedName>
        <fullName evidence="1">Uncharacterized protein</fullName>
    </submittedName>
</protein>
<organism evidence="1 2">
    <name type="scientific">Agrobacterium salinitolerans</name>
    <dbReference type="NCBI Taxonomy" id="1183413"/>
    <lineage>
        <taxon>Bacteria</taxon>
        <taxon>Pseudomonadati</taxon>
        <taxon>Pseudomonadota</taxon>
        <taxon>Alphaproteobacteria</taxon>
        <taxon>Hyphomicrobiales</taxon>
        <taxon>Rhizobiaceae</taxon>
        <taxon>Rhizobium/Agrobacterium group</taxon>
        <taxon>Agrobacterium</taxon>
    </lineage>
</organism>
<evidence type="ECO:0000313" key="2">
    <source>
        <dbReference type="Proteomes" id="UP001151018"/>
    </source>
</evidence>
<dbReference type="GeneID" id="79865685"/>
<proteinExistence type="predicted"/>